<feature type="domain" description="C2H2-type" evidence="2">
    <location>
        <begin position="34"/>
        <end position="58"/>
    </location>
</feature>
<evidence type="ECO:0000313" key="4">
    <source>
        <dbReference type="Proteomes" id="UP000075885"/>
    </source>
</evidence>
<evidence type="ECO:0000313" key="3">
    <source>
        <dbReference type="EnsemblMetazoa" id="AEPI007647-PA"/>
    </source>
</evidence>
<sequence>MLTLRLPDTLSVSRSPAYTPPICFSTYTASSYRCRCSGCDSLFSSLMLLEHHKEEFEHWSDYEDDRRLPCCRRNRRDEDDYTDTESGSSEAESEDLERLL</sequence>
<feature type="compositionally biased region" description="Acidic residues" evidence="1">
    <location>
        <begin position="91"/>
        <end position="100"/>
    </location>
</feature>
<protein>
    <recommendedName>
        <fullName evidence="2">C2H2-type domain-containing protein</fullName>
    </recommendedName>
</protein>
<dbReference type="VEuPathDB" id="VectorBase:AEPI007647"/>
<feature type="region of interest" description="Disordered" evidence="1">
    <location>
        <begin position="76"/>
        <end position="100"/>
    </location>
</feature>
<dbReference type="PROSITE" id="PS00028">
    <property type="entry name" value="ZINC_FINGER_C2H2_1"/>
    <property type="match status" value="1"/>
</dbReference>
<dbReference type="STRING" id="199890.A0A182PL30"/>
<evidence type="ECO:0000256" key="1">
    <source>
        <dbReference type="SAM" id="MobiDB-lite"/>
    </source>
</evidence>
<proteinExistence type="predicted"/>
<dbReference type="InterPro" id="IPR013087">
    <property type="entry name" value="Znf_C2H2_type"/>
</dbReference>
<reference evidence="4" key="1">
    <citation type="submission" date="2013-03" db="EMBL/GenBank/DDBJ databases">
        <title>The Genome Sequence of Anopheles epiroticus epiroticus2.</title>
        <authorList>
            <consortium name="The Broad Institute Genomics Platform"/>
            <person name="Neafsey D.E."/>
            <person name="Howell P."/>
            <person name="Walker B."/>
            <person name="Young S.K."/>
            <person name="Zeng Q."/>
            <person name="Gargeya S."/>
            <person name="Fitzgerald M."/>
            <person name="Haas B."/>
            <person name="Abouelleil A."/>
            <person name="Allen A.W."/>
            <person name="Alvarado L."/>
            <person name="Arachchi H.M."/>
            <person name="Berlin A.M."/>
            <person name="Chapman S.B."/>
            <person name="Gainer-Dewar J."/>
            <person name="Goldberg J."/>
            <person name="Griggs A."/>
            <person name="Gujja S."/>
            <person name="Hansen M."/>
            <person name="Howarth C."/>
            <person name="Imamovic A."/>
            <person name="Ireland A."/>
            <person name="Larimer J."/>
            <person name="McCowan C."/>
            <person name="Murphy C."/>
            <person name="Pearson M."/>
            <person name="Poon T.W."/>
            <person name="Priest M."/>
            <person name="Roberts A."/>
            <person name="Saif S."/>
            <person name="Shea T."/>
            <person name="Sisk P."/>
            <person name="Sykes S."/>
            <person name="Wortman J."/>
            <person name="Nusbaum C."/>
            <person name="Birren B."/>
        </authorList>
    </citation>
    <scope>NUCLEOTIDE SEQUENCE [LARGE SCALE GENOMIC DNA]</scope>
    <source>
        <strain evidence="4">Epiroticus2</strain>
    </source>
</reference>
<dbReference type="Proteomes" id="UP000075885">
    <property type="component" value="Unassembled WGS sequence"/>
</dbReference>
<evidence type="ECO:0000259" key="2">
    <source>
        <dbReference type="PROSITE" id="PS00028"/>
    </source>
</evidence>
<dbReference type="EnsemblMetazoa" id="AEPI007647-RA">
    <property type="protein sequence ID" value="AEPI007647-PA"/>
    <property type="gene ID" value="AEPI007647"/>
</dbReference>
<accession>A0A182PL30</accession>
<keyword evidence="4" id="KW-1185">Reference proteome</keyword>
<dbReference type="AlphaFoldDB" id="A0A182PL30"/>
<organism evidence="3 4">
    <name type="scientific">Anopheles epiroticus</name>
    <dbReference type="NCBI Taxonomy" id="199890"/>
    <lineage>
        <taxon>Eukaryota</taxon>
        <taxon>Metazoa</taxon>
        <taxon>Ecdysozoa</taxon>
        <taxon>Arthropoda</taxon>
        <taxon>Hexapoda</taxon>
        <taxon>Insecta</taxon>
        <taxon>Pterygota</taxon>
        <taxon>Neoptera</taxon>
        <taxon>Endopterygota</taxon>
        <taxon>Diptera</taxon>
        <taxon>Nematocera</taxon>
        <taxon>Culicoidea</taxon>
        <taxon>Culicidae</taxon>
        <taxon>Anophelinae</taxon>
        <taxon>Anopheles</taxon>
    </lineage>
</organism>
<name>A0A182PL30_9DIPT</name>
<reference evidence="3" key="2">
    <citation type="submission" date="2020-05" db="UniProtKB">
        <authorList>
            <consortium name="EnsemblMetazoa"/>
        </authorList>
    </citation>
    <scope>IDENTIFICATION</scope>
    <source>
        <strain evidence="3">Epiroticus2</strain>
    </source>
</reference>